<dbReference type="EMBL" id="JAWDIS010000002">
    <property type="protein sequence ID" value="MDU0368008.1"/>
    <property type="molecule type" value="Genomic_DNA"/>
</dbReference>
<dbReference type="Proteomes" id="UP001263371">
    <property type="component" value="Unassembled WGS sequence"/>
</dbReference>
<organism evidence="2 3">
    <name type="scientific">Microbacterium galbum</name>
    <dbReference type="NCBI Taxonomy" id="3075994"/>
    <lineage>
        <taxon>Bacteria</taxon>
        <taxon>Bacillati</taxon>
        <taxon>Actinomycetota</taxon>
        <taxon>Actinomycetes</taxon>
        <taxon>Micrococcales</taxon>
        <taxon>Microbacteriaceae</taxon>
        <taxon>Microbacterium</taxon>
    </lineage>
</organism>
<feature type="transmembrane region" description="Helical" evidence="1">
    <location>
        <begin position="67"/>
        <end position="88"/>
    </location>
</feature>
<keyword evidence="1" id="KW-0472">Membrane</keyword>
<evidence type="ECO:0000313" key="3">
    <source>
        <dbReference type="Proteomes" id="UP001263371"/>
    </source>
</evidence>
<keyword evidence="1" id="KW-0812">Transmembrane</keyword>
<reference evidence="2 3" key="1">
    <citation type="submission" date="2023-09" db="EMBL/GenBank/DDBJ databases">
        <title>Microbacterium fusihabitans sp. nov., Microbacterium phycihabitans sp. nov., and Microbacterium cervinum sp. nov., isolated from dried seaweeds of beach.</title>
        <authorList>
            <person name="Lee S.D."/>
        </authorList>
    </citation>
    <scope>NUCLEOTIDE SEQUENCE [LARGE SCALE GENOMIC DNA]</scope>
    <source>
        <strain evidence="2 3">KSW4-17</strain>
    </source>
</reference>
<feature type="transmembrane region" description="Helical" evidence="1">
    <location>
        <begin position="190"/>
        <end position="209"/>
    </location>
</feature>
<proteinExistence type="predicted"/>
<dbReference type="RefSeq" id="WP_315995181.1">
    <property type="nucleotide sequence ID" value="NZ_JAWDIS010000002.1"/>
</dbReference>
<sequence length="308" mass="31799">MEASMVLSIGLAVMCVALGASMIGVILPQLGSRVPVHFFLRVTSMAGVLAVGSTAMYVLAFQGGGPVALTMASTAMVLAPAMLCIAVSPPRSRRVRALVAFAVVLALTVGITTTALEASAALTVRILAVAAACGLCAVLSARARTIPRRSAIVLAATTGGFAAYSLLRVAVSLSPLAGTPLDRMLFSVEATGVAATASVLLTGLAVVLVRRSPTLGGPDRSSAWTRVAFDDWSRARTDLGIDGLLALLTELRMAAREVDPSAVDVYRGVEVRRPSALPAVRSRLRDGYGWRAAQLSLLTESADAPRGS</sequence>
<gene>
    <name evidence="2" type="ORF">RWH45_12360</name>
</gene>
<accession>A0ABU3T9H4</accession>
<keyword evidence="1" id="KW-1133">Transmembrane helix</keyword>
<feature type="transmembrane region" description="Helical" evidence="1">
    <location>
        <begin position="122"/>
        <end position="139"/>
    </location>
</feature>
<feature type="transmembrane region" description="Helical" evidence="1">
    <location>
        <begin position="6"/>
        <end position="27"/>
    </location>
</feature>
<evidence type="ECO:0000313" key="2">
    <source>
        <dbReference type="EMBL" id="MDU0368008.1"/>
    </source>
</evidence>
<feature type="transmembrane region" description="Helical" evidence="1">
    <location>
        <begin position="95"/>
        <end position="116"/>
    </location>
</feature>
<evidence type="ECO:0000256" key="1">
    <source>
        <dbReference type="SAM" id="Phobius"/>
    </source>
</evidence>
<comment type="caution">
    <text evidence="2">The sequence shown here is derived from an EMBL/GenBank/DDBJ whole genome shotgun (WGS) entry which is preliminary data.</text>
</comment>
<protein>
    <recommendedName>
        <fullName evidence="4">MHYT domain-containing protein</fullName>
    </recommendedName>
</protein>
<feature type="transmembrane region" description="Helical" evidence="1">
    <location>
        <begin position="39"/>
        <end position="61"/>
    </location>
</feature>
<evidence type="ECO:0008006" key="4">
    <source>
        <dbReference type="Google" id="ProtNLM"/>
    </source>
</evidence>
<keyword evidence="3" id="KW-1185">Reference proteome</keyword>
<feature type="transmembrane region" description="Helical" evidence="1">
    <location>
        <begin position="151"/>
        <end position="170"/>
    </location>
</feature>
<name>A0ABU3T9H4_9MICO</name>